<evidence type="ECO:0000313" key="2">
    <source>
        <dbReference type="EMBL" id="SCZ25812.1"/>
    </source>
</evidence>
<dbReference type="RefSeq" id="WP_074583426.1">
    <property type="nucleotide sequence ID" value="NZ_FMWB01000002.1"/>
</dbReference>
<comment type="caution">
    <text evidence="2">The sequence shown here is derived from an EMBL/GenBank/DDBJ whole genome shotgun (WGS) entry which is preliminary data.</text>
</comment>
<name>A0A1G5ML57_9PSED</name>
<dbReference type="Proteomes" id="UP000183046">
    <property type="component" value="Unassembled WGS sequence"/>
</dbReference>
<dbReference type="OrthoDB" id="1522895at2"/>
<dbReference type="AlphaFoldDB" id="A0A1G5ML57"/>
<dbReference type="Pfam" id="PF06812">
    <property type="entry name" value="ImpA_N"/>
    <property type="match status" value="1"/>
</dbReference>
<dbReference type="PANTHER" id="PTHR37024:SF5">
    <property type="entry name" value="IMPA N-TERMINAL DOMAIN-CONTAINING PROTEIN"/>
    <property type="match status" value="1"/>
</dbReference>
<evidence type="ECO:0000259" key="1">
    <source>
        <dbReference type="Pfam" id="PF06812"/>
    </source>
</evidence>
<organism evidence="2 3">
    <name type="scientific">Pseudomonas oryzihabitans</name>
    <dbReference type="NCBI Taxonomy" id="47885"/>
    <lineage>
        <taxon>Bacteria</taxon>
        <taxon>Pseudomonadati</taxon>
        <taxon>Pseudomonadota</taxon>
        <taxon>Gammaproteobacteria</taxon>
        <taxon>Pseudomonadales</taxon>
        <taxon>Pseudomonadaceae</taxon>
        <taxon>Pseudomonas</taxon>
    </lineage>
</organism>
<proteinExistence type="predicted"/>
<dbReference type="InterPro" id="IPR010657">
    <property type="entry name" value="ImpA_N"/>
</dbReference>
<gene>
    <name evidence="2" type="ORF">SAMN05216279_102258</name>
</gene>
<reference evidence="3" key="1">
    <citation type="submission" date="2016-10" db="EMBL/GenBank/DDBJ databases">
        <authorList>
            <person name="de Groot N.N."/>
        </authorList>
    </citation>
    <scope>NUCLEOTIDE SEQUENCE [LARGE SCALE GENOMIC DNA]</scope>
    <source>
        <strain evidence="3">DSM 15758</strain>
    </source>
</reference>
<evidence type="ECO:0000313" key="3">
    <source>
        <dbReference type="Proteomes" id="UP000183046"/>
    </source>
</evidence>
<dbReference type="EMBL" id="FMWB01000002">
    <property type="protein sequence ID" value="SCZ25812.1"/>
    <property type="molecule type" value="Genomic_DNA"/>
</dbReference>
<dbReference type="PANTHER" id="PTHR37024">
    <property type="entry name" value="TYPE VI SECRETION SYSTEM DUF2094 AND IMPA-RELATED DOMAIN PROTEIN"/>
    <property type="match status" value="1"/>
</dbReference>
<dbReference type="InterPro" id="IPR017739">
    <property type="entry name" value="T6SS-assoc_VCA0119"/>
</dbReference>
<dbReference type="Pfam" id="PF16989">
    <property type="entry name" value="T6SS_VasJ"/>
    <property type="match status" value="1"/>
</dbReference>
<protein>
    <submittedName>
        <fullName evidence="2">Type VI secretion system protein VasJ</fullName>
    </submittedName>
</protein>
<sequence>MTLLSSLAQNHIAVADHPITTDNFAGDDRRYSPEFERLEAVCQNTQALHRDVMPDWESTAEQATTFLREHSKDLRVAVWLTWALYCTRSWTGLEAGLALLERLLEAHWQDLYPRKERTRAAALGWLQIRLEGVFDTTALTTLEASWLQTFSTQLGQLEALLQPRLGEAAPLLLPLVRRLDEQRRRQIQSTAPAESTIAALSPSPVVTAQAPQGPLDSDKDAHRLLRQLQESARTLSGWWLRQRSGDHRALRLNRALLWSGIDSLPAHDARGVTGLRGLPADRLRYFQECQAAGDFSLLLGELEVSLTRAPFWLDGQRLAWECLQALGATTSCREIEWPLMLLLERLPGLEALAFHDGQPFADAQTRFWLSGLTAAKATQPVSASSEACQDSWSEALAEALGELRASGLRSAVRHLQQRSCSAQGERQRLLWDLASVRLLIQARQFELAHLQLAALDAEHGALLAHWEPQLALEILQARRQCLEALPATADSRMQLQQLRPRLCRLDLEAALD</sequence>
<dbReference type="NCBIfam" id="TIGR03362">
    <property type="entry name" value="VI_chp_7"/>
    <property type="match status" value="1"/>
</dbReference>
<accession>A0A1G5ML57</accession>
<feature type="domain" description="ImpA N-terminal" evidence="1">
    <location>
        <begin position="18"/>
        <end position="126"/>
    </location>
</feature>